<dbReference type="FunFam" id="1.10.510.10:FF:001543">
    <property type="entry name" value="Cysteine-rich receptor-like protein kinase 41"/>
    <property type="match status" value="1"/>
</dbReference>
<organism evidence="7 8">
    <name type="scientific">Elaeis guineensis var. tenera</name>
    <name type="common">Oil palm</name>
    <dbReference type="NCBI Taxonomy" id="51953"/>
    <lineage>
        <taxon>Eukaryota</taxon>
        <taxon>Viridiplantae</taxon>
        <taxon>Streptophyta</taxon>
        <taxon>Embryophyta</taxon>
        <taxon>Tracheophyta</taxon>
        <taxon>Spermatophyta</taxon>
        <taxon>Magnoliopsida</taxon>
        <taxon>Liliopsida</taxon>
        <taxon>Arecaceae</taxon>
        <taxon>Arecoideae</taxon>
        <taxon>Cocoseae</taxon>
        <taxon>Elaeidinae</taxon>
        <taxon>Elaeis</taxon>
    </lineage>
</organism>
<evidence type="ECO:0000256" key="3">
    <source>
        <dbReference type="ARBA" id="ARBA00022777"/>
    </source>
</evidence>
<dbReference type="RefSeq" id="XP_010916408.1">
    <property type="nucleotide sequence ID" value="XM_010918106.3"/>
</dbReference>
<dbReference type="GeneID" id="105041233"/>
<evidence type="ECO:0000313" key="7">
    <source>
        <dbReference type="Proteomes" id="UP000504607"/>
    </source>
</evidence>
<evidence type="ECO:0000256" key="2">
    <source>
        <dbReference type="ARBA" id="ARBA00022741"/>
    </source>
</evidence>
<dbReference type="InterPro" id="IPR001245">
    <property type="entry name" value="Ser-Thr/Tyr_kinase_cat_dom"/>
</dbReference>
<dbReference type="AlphaFoldDB" id="A0A6I9QWL1"/>
<dbReference type="GO" id="GO:0005524">
    <property type="term" value="F:ATP binding"/>
    <property type="evidence" value="ECO:0007669"/>
    <property type="project" value="UniProtKB-KW"/>
</dbReference>
<dbReference type="PANTHER" id="PTHR47973">
    <property type="entry name" value="CYSTEINE-RICH RECEPTOR-LIKE PROTEIN KINASE 3"/>
    <property type="match status" value="1"/>
</dbReference>
<dbReference type="OrthoDB" id="4062651at2759"/>
<keyword evidence="4" id="KW-0067">ATP-binding</keyword>
<evidence type="ECO:0000259" key="6">
    <source>
        <dbReference type="PROSITE" id="PS50011"/>
    </source>
</evidence>
<dbReference type="Pfam" id="PF07714">
    <property type="entry name" value="PK_Tyr_Ser-Thr"/>
    <property type="match status" value="1"/>
</dbReference>
<dbReference type="Gene3D" id="3.30.200.20">
    <property type="entry name" value="Phosphorylase Kinase, domain 1"/>
    <property type="match status" value="1"/>
</dbReference>
<reference evidence="8" key="1">
    <citation type="submission" date="2025-08" db="UniProtKB">
        <authorList>
            <consortium name="RefSeq"/>
        </authorList>
    </citation>
    <scope>IDENTIFICATION</scope>
</reference>
<gene>
    <name evidence="8" type="primary">LOC105041233</name>
</gene>
<name>A0A6I9QWL1_ELAGV</name>
<dbReference type="PROSITE" id="PS50011">
    <property type="entry name" value="PROTEIN_KINASE_DOM"/>
    <property type="match status" value="1"/>
</dbReference>
<dbReference type="Proteomes" id="UP000504607">
    <property type="component" value="Chromosome 3"/>
</dbReference>
<feature type="domain" description="Protein kinase" evidence="6">
    <location>
        <begin position="53"/>
        <end position="323"/>
    </location>
</feature>
<dbReference type="SUPFAM" id="SSF56112">
    <property type="entry name" value="Protein kinase-like (PK-like)"/>
    <property type="match status" value="1"/>
</dbReference>
<dbReference type="InterPro" id="IPR052059">
    <property type="entry name" value="CR_Ser/Thr_kinase"/>
</dbReference>
<protein>
    <submittedName>
        <fullName evidence="8">Receptor-like protein kinase At4g00960</fullName>
    </submittedName>
</protein>
<keyword evidence="7" id="KW-1185">Reference proteome</keyword>
<dbReference type="InterPro" id="IPR000719">
    <property type="entry name" value="Prot_kinase_dom"/>
</dbReference>
<dbReference type="InterPro" id="IPR011009">
    <property type="entry name" value="Kinase-like_dom_sf"/>
</dbReference>
<evidence type="ECO:0000256" key="1">
    <source>
        <dbReference type="ARBA" id="ARBA00022679"/>
    </source>
</evidence>
<dbReference type="Gene3D" id="1.10.510.10">
    <property type="entry name" value="Transferase(Phosphotransferase) domain 1"/>
    <property type="match status" value="1"/>
</dbReference>
<dbReference type="FunFam" id="3.30.200.20:FF:000162">
    <property type="entry name" value="Adenine nucleotide alpha hydrolase-like domain kinase"/>
    <property type="match status" value="1"/>
</dbReference>
<evidence type="ECO:0000256" key="5">
    <source>
        <dbReference type="SAM" id="MobiDB-lite"/>
    </source>
</evidence>
<dbReference type="KEGG" id="egu:105041233"/>
<keyword evidence="3" id="KW-0418">Kinase</keyword>
<evidence type="ECO:0000313" key="8">
    <source>
        <dbReference type="RefSeq" id="XP_010916408.1"/>
    </source>
</evidence>
<dbReference type="GO" id="GO:0004672">
    <property type="term" value="F:protein kinase activity"/>
    <property type="evidence" value="ECO:0007669"/>
    <property type="project" value="InterPro"/>
</dbReference>
<dbReference type="InterPro" id="IPR008271">
    <property type="entry name" value="Ser/Thr_kinase_AS"/>
</dbReference>
<dbReference type="SMART" id="SM00220">
    <property type="entry name" value="S_TKc"/>
    <property type="match status" value="1"/>
</dbReference>
<dbReference type="CDD" id="cd14066">
    <property type="entry name" value="STKc_IRAK"/>
    <property type="match status" value="1"/>
</dbReference>
<feature type="compositionally biased region" description="Low complexity" evidence="5">
    <location>
        <begin position="343"/>
        <end position="364"/>
    </location>
</feature>
<keyword evidence="1" id="KW-0808">Transferase</keyword>
<evidence type="ECO:0000256" key="4">
    <source>
        <dbReference type="ARBA" id="ARBA00022840"/>
    </source>
</evidence>
<feature type="region of interest" description="Disordered" evidence="5">
    <location>
        <begin position="333"/>
        <end position="364"/>
    </location>
</feature>
<sequence>MRFCSWLCGCWTRRAKGDGGRGGGEEKQQQQSSSSSWNLFIDLKTLEAATDNFSDANLLGRGGFGPVYKGVMGNGQEIAVKKLSLESRQGMREFTNEVRLLLKVQHRNLVSLLGCCASAGQKMLVYPYFPNRSLDHFLFDKGKHTSLDWSKRFEIIVGVAKGLLYLHEESPVKIIHRDIKASNILLDDQLNPKISDFGMARLFQEDATHVNTFKISGTHGYMAPEYALNGYLSAKTDVFSFGVLVLEIVSGRKNLDRHLDEEKVDLLSYTWKLLEAGKALEVVDPSLSNWSRDEAALCIQIGLLCCQAIISDRPDMHTIHLMLSSDSFTLPKPGRPGLRGRIGRWTSTPSSTLTNTNTNSTLTGTDGTKASTLCSIAEDDSRNSISVSFTSEGR</sequence>
<dbReference type="InParanoid" id="A0A6I9QWL1"/>
<keyword evidence="2" id="KW-0547">Nucleotide-binding</keyword>
<accession>A0A6I9QWL1</accession>
<proteinExistence type="predicted"/>
<dbReference type="PROSITE" id="PS00108">
    <property type="entry name" value="PROTEIN_KINASE_ST"/>
    <property type="match status" value="1"/>
</dbReference>